<dbReference type="AlphaFoldDB" id="A0A4Y2M5Z4"/>
<accession>A0A4Y2M5Z4</accession>
<evidence type="ECO:0000256" key="1">
    <source>
        <dbReference type="SAM" id="MobiDB-lite"/>
    </source>
</evidence>
<dbReference type="Proteomes" id="UP000499080">
    <property type="component" value="Unassembled WGS sequence"/>
</dbReference>
<proteinExistence type="predicted"/>
<name>A0A4Y2M5Z4_ARAVE</name>
<sequence>MSIFNESRKCDSKILAEELGENVDDSHKLKDMKKMILANKKYGEDCANEWLNMIINERKKRDENERRNEEIQERRRQEENAERKRQEEIQIEEQICQGEVDQRKLEYE</sequence>
<organism evidence="2 3">
    <name type="scientific">Araneus ventricosus</name>
    <name type="common">Orbweaver spider</name>
    <name type="synonym">Epeira ventricosa</name>
    <dbReference type="NCBI Taxonomy" id="182803"/>
    <lineage>
        <taxon>Eukaryota</taxon>
        <taxon>Metazoa</taxon>
        <taxon>Ecdysozoa</taxon>
        <taxon>Arthropoda</taxon>
        <taxon>Chelicerata</taxon>
        <taxon>Arachnida</taxon>
        <taxon>Araneae</taxon>
        <taxon>Araneomorphae</taxon>
        <taxon>Entelegynae</taxon>
        <taxon>Araneoidea</taxon>
        <taxon>Araneidae</taxon>
        <taxon>Araneus</taxon>
    </lineage>
</organism>
<reference evidence="2 3" key="1">
    <citation type="journal article" date="2019" name="Sci. Rep.">
        <title>Orb-weaving spider Araneus ventricosus genome elucidates the spidroin gene catalogue.</title>
        <authorList>
            <person name="Kono N."/>
            <person name="Nakamura H."/>
            <person name="Ohtoshi R."/>
            <person name="Moran D.A.P."/>
            <person name="Shinohara A."/>
            <person name="Yoshida Y."/>
            <person name="Fujiwara M."/>
            <person name="Mori M."/>
            <person name="Tomita M."/>
            <person name="Arakawa K."/>
        </authorList>
    </citation>
    <scope>NUCLEOTIDE SEQUENCE [LARGE SCALE GENOMIC DNA]</scope>
</reference>
<dbReference type="EMBL" id="BGPR01006873">
    <property type="protein sequence ID" value="GBN22515.1"/>
    <property type="molecule type" value="Genomic_DNA"/>
</dbReference>
<keyword evidence="3" id="KW-1185">Reference proteome</keyword>
<feature type="region of interest" description="Disordered" evidence="1">
    <location>
        <begin position="58"/>
        <end position="87"/>
    </location>
</feature>
<evidence type="ECO:0000313" key="3">
    <source>
        <dbReference type="Proteomes" id="UP000499080"/>
    </source>
</evidence>
<protein>
    <submittedName>
        <fullName evidence="2">Uncharacterized protein</fullName>
    </submittedName>
</protein>
<evidence type="ECO:0000313" key="2">
    <source>
        <dbReference type="EMBL" id="GBN22515.1"/>
    </source>
</evidence>
<comment type="caution">
    <text evidence="2">The sequence shown here is derived from an EMBL/GenBank/DDBJ whole genome shotgun (WGS) entry which is preliminary data.</text>
</comment>
<gene>
    <name evidence="2" type="ORF">AVEN_187820_1</name>
</gene>